<comment type="caution">
    <text evidence="4">The sequence shown here is derived from an EMBL/GenBank/DDBJ whole genome shotgun (WGS) entry which is preliminary data.</text>
</comment>
<feature type="compositionally biased region" description="Basic residues" evidence="2">
    <location>
        <begin position="1573"/>
        <end position="1582"/>
    </location>
</feature>
<gene>
    <name evidence="4" type="ORF">RRG08_029951</name>
</gene>
<feature type="compositionally biased region" description="Basic residues" evidence="2">
    <location>
        <begin position="1835"/>
        <end position="1849"/>
    </location>
</feature>
<feature type="compositionally biased region" description="Basic and acidic residues" evidence="2">
    <location>
        <begin position="959"/>
        <end position="971"/>
    </location>
</feature>
<protein>
    <recommendedName>
        <fullName evidence="3">Synaptonemal complex protein 2 Spt16M-like domain-containing protein</fullName>
    </recommendedName>
</protein>
<evidence type="ECO:0000256" key="2">
    <source>
        <dbReference type="SAM" id="MobiDB-lite"/>
    </source>
</evidence>
<feature type="compositionally biased region" description="Basic residues" evidence="2">
    <location>
        <begin position="1487"/>
        <end position="1497"/>
    </location>
</feature>
<feature type="domain" description="Synaptonemal complex protein 2 Spt16M-like" evidence="3">
    <location>
        <begin position="373"/>
        <end position="460"/>
    </location>
</feature>
<feature type="compositionally biased region" description="Basic and acidic residues" evidence="2">
    <location>
        <begin position="1389"/>
        <end position="1400"/>
    </location>
</feature>
<feature type="region of interest" description="Disordered" evidence="2">
    <location>
        <begin position="1975"/>
        <end position="2024"/>
    </location>
</feature>
<evidence type="ECO:0000313" key="4">
    <source>
        <dbReference type="EMBL" id="KAK3770296.1"/>
    </source>
</evidence>
<feature type="region of interest" description="Disordered" evidence="2">
    <location>
        <begin position="669"/>
        <end position="698"/>
    </location>
</feature>
<feature type="compositionally biased region" description="Basic and acidic residues" evidence="2">
    <location>
        <begin position="1372"/>
        <end position="1382"/>
    </location>
</feature>
<dbReference type="EMBL" id="JAWDGP010003856">
    <property type="protein sequence ID" value="KAK3770296.1"/>
    <property type="molecule type" value="Genomic_DNA"/>
</dbReference>
<keyword evidence="1" id="KW-0175">Coiled coil</keyword>
<feature type="region of interest" description="Disordered" evidence="2">
    <location>
        <begin position="1736"/>
        <end position="1760"/>
    </location>
</feature>
<feature type="region of interest" description="Disordered" evidence="2">
    <location>
        <begin position="1351"/>
        <end position="1429"/>
    </location>
</feature>
<feature type="region of interest" description="Disordered" evidence="2">
    <location>
        <begin position="807"/>
        <end position="851"/>
    </location>
</feature>
<feature type="compositionally biased region" description="Basic residues" evidence="2">
    <location>
        <begin position="1601"/>
        <end position="1610"/>
    </location>
</feature>
<feature type="region of interest" description="Disordered" evidence="2">
    <location>
        <begin position="937"/>
        <end position="993"/>
    </location>
</feature>
<feature type="region of interest" description="Disordered" evidence="2">
    <location>
        <begin position="1829"/>
        <end position="1855"/>
    </location>
</feature>
<dbReference type="PANTHER" id="PTHR15607">
    <property type="entry name" value="SYNAPTONEMAL COMPLEX PROTEIN-RELATED"/>
    <property type="match status" value="1"/>
</dbReference>
<name>A0AAE1DH23_9GAST</name>
<evidence type="ECO:0000256" key="1">
    <source>
        <dbReference type="SAM" id="Coils"/>
    </source>
</evidence>
<sequence>MPVKLIITRHKRQDDAEDIFQCIINAKMTERDVYKYEVNWFRHPPIVVGIPVLVLLKGAAPHCGFTEALLHQLSSRVKGYKHRLQLMSGSFGIGFTSKKISITILILLSYLNSKCMVCPMKEKPKAVKRSLTAQIDQKQTQRKGYFEVYLSPTKYFKMSQSSILLAEELLTGYITSLNASPEDVEAQNLIVTEAAIKIIPGILDIIANPSCGGMQPGIIDKMITFLTLANGLQKQAKIGFIVSSLGYFLDFIMNSTVTLEYRLEILKNINILLEHCAFASRQTLLSCDELVKKLICLFDIILCTGDYEFQVCAIECLFRVIPKPQRAEIIERGHQSSSETKLMLSIRDGHFETDCRFVLNKLNAQNASGSPRVFSFPTENVKMDGEKIYKPSDEDYDQFWIDFNTGSKRVSLFIEPNFLQSQEGEVLWETLSLWRNDVARCDCTKHGSLWKAVIELKPGALIYNSKDPDEQSHLFIIHVSTTYPFQEALLGTFGDSSKITHCQQKASSVLSPLSISIKNPQPQMRTTKDIPIAFNAPNSSAKPSCLNLPLNDCGTSSEQNRCSAKTSVPVEPMRTPASSIVSSHSQECMWYKTEDKMKKSANEAKGFESDSLLKSKILDYSACTLDKDHGQLEKQESKCSVSEPLMARSNVMANLIPNQNRITPCGKLSAKSNGKSMEKPFQVTDKNTESSQRRQHKPLSEDFENVIHSNESVSKKIKEPQNQDRIYFIAEDNICSLRRSQRNINRNKGLMRTEEKKQTDLKNESTEMKDNKNLMKIKKVKCKQASNKLPKEINSCTKTDDRNEYKVGETSFEESKTPPRKSLRSRKKKKAPVVTVQKARKTPDSDPKMTHCKFKEESPVITTLNPDSLDFRREKDLILKDMKIHNHEMVQEPTISSVYEEQKRQASKLMRGQQDKSLNAVRVELLKSLNSPGCISEEDFKHPHQPFNRNHREIHKGKEKRERKNHSEKSASEVAVSTDNGTHNNDGLEEERELSAEVNICEKKSSRQKDSKTVGNNSCSECNEYAHTNAINTKENYLRKVEKYINSLDEPQKSQKNYVESRKFSKDLGGLCIGDSLPDDKLDSYKKVGTTYQPSFESVNDLKEKFQIENKDENQDDIFRENTKDASQSHTKSKIVICLKDSFERIDHTGQWMSYINQNDERHIHDNNERESSIDSTNNFRDRDSNTLKSSKINVEDSCCLRESVDEKGHKINQASCAIRKSISCEDVSSSNSGFLYIERSQAANDCDVIGETQCDKPPQQSQNVRSSAAETADKINRFSLIEIGEGLETSNVKMHKLRKLNGEKMPKSFGFEENELNASGDFNLHNTEPQMSSNMESSYVFNKCGLPKQTTSKTKVKNTGAVANSASQSAKTRDDSAKKLDSQNTCGKQKERIQNKGKDVLSLPSAGCGDGFKVSDTPEDDTPDQLGRKLRERCKKISYKEWESFETSEICPKKSISTKLSPSDDKSKSQKDHDNMKMVGSMAPKKAPKEKRKRKTYWTSKEIKTTVTTTSYSKMVNSSSSPDPYNFEADCATTSSDAAPLLPFRSFTMNKSISRLTASEAEQPIRDERKASCKSKTHHNKTQQESSYDTTYDKMCEPHHKSHVRRKNSPKSSKSLKDKGKKKACANKSMEFSVFSSQKDLAKQNQTKGSSNSSVEFGLFSSQKSQLGVSNTDSGLVFPPLEDSIPCTPYDEICSVASEDVKEISSKKSVLSERTWMKSKTPVAVREKMRGKTYGKLKARHSKHQAHVDGGNTEDETEHGPLYQRLHDKQHQKRLAEPKVETSQKAKVLSRREMEIMPGLTCPYDSFLNFKMRTDSSEDKVRKTVSSILTNSSKHAKNNSSKKSKRSLSFKSPSDDEYLTNDVLSDQKFHLAASTKNLEGPFKKDVYLEIPNMSITESDQARNKPQASQDLNKNTVDSTWEMLTSRLDHQIQGVLDKVSGCLDLAKHPLKETNHICSGPSSTTRPRRSFLKRKYAEQNSSSSDYEDASGSDCNQFENISEPRKSLKFDSPPQNNNKLVYGTCRTPKTPKKKLFSALSSDDFPVLTLNTTSPLKTSARKKAFSDVSPKKKKRKSQRKLELSPLLPSPTKDDKNNAAKVVPSVDLISCYLSSPEKGRECSQQMSQIENRSLISPFMPLSVSIGASPVIGLSLLSSPEPLDNINAKEFPLGPAALLDTIKDDLMKPLTSQQSEGSSEDYCTQVIAHSESSRSETDHCGASHSTYASLRDFLTRKNMKKPSLVSEVEDATQQTVRCISSKWDDEQRKRVNAIKRFQNLTENVLACMSQDIREISECEKAAVTLWDQQLEKLRKHRHSQKKELVKLKIAHDELKEHLQENQTTKNAHRDVTIVLKKDIESFKKKLEEKFNEHSLEAMKRCLQTSFLFS</sequence>
<dbReference type="InterPro" id="IPR024835">
    <property type="entry name" value="SYCP2-like"/>
</dbReference>
<feature type="compositionally biased region" description="Basic and acidic residues" evidence="2">
    <location>
        <begin position="807"/>
        <end position="817"/>
    </location>
</feature>
<dbReference type="InterPro" id="IPR040560">
    <property type="entry name" value="SYCP2_SLD"/>
</dbReference>
<feature type="region of interest" description="Disordered" evidence="2">
    <location>
        <begin position="2058"/>
        <end position="2095"/>
    </location>
</feature>
<proteinExistence type="predicted"/>
<feature type="compositionally biased region" description="Polar residues" evidence="2">
    <location>
        <begin position="1362"/>
        <end position="1371"/>
    </location>
</feature>
<dbReference type="Pfam" id="PF18584">
    <property type="entry name" value="SYCP2_SLD"/>
    <property type="match status" value="1"/>
</dbReference>
<dbReference type="Proteomes" id="UP001283361">
    <property type="component" value="Unassembled WGS sequence"/>
</dbReference>
<evidence type="ECO:0000313" key="5">
    <source>
        <dbReference type="Proteomes" id="UP001283361"/>
    </source>
</evidence>
<organism evidence="4 5">
    <name type="scientific">Elysia crispata</name>
    <name type="common">lettuce slug</name>
    <dbReference type="NCBI Taxonomy" id="231223"/>
    <lineage>
        <taxon>Eukaryota</taxon>
        <taxon>Metazoa</taxon>
        <taxon>Spiralia</taxon>
        <taxon>Lophotrochozoa</taxon>
        <taxon>Mollusca</taxon>
        <taxon>Gastropoda</taxon>
        <taxon>Heterobranchia</taxon>
        <taxon>Euthyneura</taxon>
        <taxon>Panpulmonata</taxon>
        <taxon>Sacoglossa</taxon>
        <taxon>Placobranchoidea</taxon>
        <taxon>Plakobranchidae</taxon>
        <taxon>Elysia</taxon>
    </lineage>
</organism>
<feature type="coiled-coil region" evidence="1">
    <location>
        <begin position="2305"/>
        <end position="2342"/>
    </location>
</feature>
<feature type="region of interest" description="Disordered" evidence="2">
    <location>
        <begin position="1456"/>
        <end position="1500"/>
    </location>
</feature>
<feature type="compositionally biased region" description="Basic and acidic residues" evidence="2">
    <location>
        <begin position="841"/>
        <end position="851"/>
    </location>
</feature>
<feature type="compositionally biased region" description="Basic and acidic residues" evidence="2">
    <location>
        <begin position="1463"/>
        <end position="1477"/>
    </location>
</feature>
<feature type="compositionally biased region" description="Basic residues" evidence="2">
    <location>
        <begin position="818"/>
        <end position="831"/>
    </location>
</feature>
<dbReference type="PANTHER" id="PTHR15607:SF18">
    <property type="entry name" value="SYNAPTONEMAL COMPLEX PROTEIN 2-LIKE ISOFORM X1"/>
    <property type="match status" value="1"/>
</dbReference>
<feature type="compositionally biased region" description="Polar residues" evidence="2">
    <location>
        <begin position="975"/>
        <end position="985"/>
    </location>
</feature>
<accession>A0AAE1DH23</accession>
<keyword evidence="5" id="KW-1185">Reference proteome</keyword>
<evidence type="ECO:0000259" key="3">
    <source>
        <dbReference type="Pfam" id="PF18584"/>
    </source>
</evidence>
<feature type="compositionally biased region" description="Basic residues" evidence="2">
    <location>
        <begin position="1736"/>
        <end position="1746"/>
    </location>
</feature>
<feature type="region of interest" description="Disordered" evidence="2">
    <location>
        <begin position="1556"/>
        <end position="1625"/>
    </location>
</feature>
<reference evidence="4" key="1">
    <citation type="journal article" date="2023" name="G3 (Bethesda)">
        <title>A reference genome for the long-term kleptoplast-retaining sea slug Elysia crispata morphotype clarki.</title>
        <authorList>
            <person name="Eastman K.E."/>
            <person name="Pendleton A.L."/>
            <person name="Shaikh M.A."/>
            <person name="Suttiyut T."/>
            <person name="Ogas R."/>
            <person name="Tomko P."/>
            <person name="Gavelis G."/>
            <person name="Widhalm J.R."/>
            <person name="Wisecaver J.H."/>
        </authorList>
    </citation>
    <scope>NUCLEOTIDE SEQUENCE</scope>
    <source>
        <strain evidence="4">ECLA1</strain>
    </source>
</reference>